<name>A0A146K1W5_9EUKA</name>
<protein>
    <submittedName>
        <fullName evidence="2">Uncharacterized protein</fullName>
    </submittedName>
</protein>
<reference evidence="2" key="1">
    <citation type="submission" date="2015-07" db="EMBL/GenBank/DDBJ databases">
        <title>Adaptation to a free-living lifestyle via gene acquisitions in the diplomonad Trepomonas sp. PC1.</title>
        <authorList>
            <person name="Xu F."/>
            <person name="Jerlstrom-Hultqvist J."/>
            <person name="Kolisko M."/>
            <person name="Simpson A.G.B."/>
            <person name="Roger A.J."/>
            <person name="Svard S.G."/>
            <person name="Andersson J.O."/>
        </authorList>
    </citation>
    <scope>NUCLEOTIDE SEQUENCE</scope>
    <source>
        <strain evidence="2">PC1</strain>
    </source>
</reference>
<dbReference type="EMBL" id="GDID01006782">
    <property type="protein sequence ID" value="JAP89824.1"/>
    <property type="molecule type" value="Transcribed_RNA"/>
</dbReference>
<evidence type="ECO:0000256" key="1">
    <source>
        <dbReference type="SAM" id="MobiDB-lite"/>
    </source>
</evidence>
<dbReference type="Pfam" id="PF13516">
    <property type="entry name" value="LRR_6"/>
    <property type="match status" value="2"/>
</dbReference>
<gene>
    <name evidence="2" type="ORF">TPC1_30681</name>
</gene>
<dbReference type="InterPro" id="IPR001611">
    <property type="entry name" value="Leu-rich_rpt"/>
</dbReference>
<feature type="non-terminal residue" evidence="2">
    <location>
        <position position="1"/>
    </location>
</feature>
<sequence>KLSKSQINSNFMQKEITKPIQHLDLSNQDISPVDLNLVLLNCKIKHNVQELDLSFNNLDDSVFELLSLFMCPKLKFLNLSSNKLSLVGLEKFQKLYKQTTILLGDQVPSQPSILKAIFDSSQSCEFCKKVYQRLQQLKPRLQSPKIEDYQAKPAKSSPFKESQSPQSLTIKQIIENSDHSEVNDQQDTKTVQLDLILSKPNYNTDIPIQNSVFQAADEPNQISFDPFQKDPLSEPSIRKSFSAPENEILTKIEADNDELQRKIQLLVNPLLQSGQTVQAQDTEMVQDYDTHSGVQNNYNAAKQLNQNQLPYFDQSPKKIETALNDEVDEGMTYSNLQNNLKKEIQQNLKDFDEIETEFFKKLAQKQINEQINEQFIDQTNDLVQPTNLVQNSELNQIITQKPNLHFNLVESLFSEKKESSKESVSEMFLTNALAESELVQNFEVRRQKEEIEAFDNNEYQKLMQSFQFIQKCTEQLQTELPLQIQREQNLIDQFMKVCYKSQEKTKIQTEKTMIQKQLQT</sequence>
<accession>A0A146K1W5</accession>
<dbReference type="InterPro" id="IPR032675">
    <property type="entry name" value="LRR_dom_sf"/>
</dbReference>
<feature type="region of interest" description="Disordered" evidence="1">
    <location>
        <begin position="145"/>
        <end position="165"/>
    </location>
</feature>
<dbReference type="SUPFAM" id="SSF52047">
    <property type="entry name" value="RNI-like"/>
    <property type="match status" value="1"/>
</dbReference>
<evidence type="ECO:0000313" key="2">
    <source>
        <dbReference type="EMBL" id="JAP89824.1"/>
    </source>
</evidence>
<dbReference type="Gene3D" id="3.80.10.10">
    <property type="entry name" value="Ribonuclease Inhibitor"/>
    <property type="match status" value="1"/>
</dbReference>
<feature type="non-terminal residue" evidence="2">
    <location>
        <position position="520"/>
    </location>
</feature>
<proteinExistence type="predicted"/>
<organism evidence="2">
    <name type="scientific">Trepomonas sp. PC1</name>
    <dbReference type="NCBI Taxonomy" id="1076344"/>
    <lineage>
        <taxon>Eukaryota</taxon>
        <taxon>Metamonada</taxon>
        <taxon>Diplomonadida</taxon>
        <taxon>Hexamitidae</taxon>
        <taxon>Hexamitinae</taxon>
        <taxon>Trepomonas</taxon>
    </lineage>
</organism>
<dbReference type="AlphaFoldDB" id="A0A146K1W5"/>